<organism evidence="2 3">
    <name type="scientific">Thermincola potens (strain JR)</name>
    <dbReference type="NCBI Taxonomy" id="635013"/>
    <lineage>
        <taxon>Bacteria</taxon>
        <taxon>Bacillati</taxon>
        <taxon>Bacillota</taxon>
        <taxon>Clostridia</taxon>
        <taxon>Eubacteriales</taxon>
        <taxon>Thermincolaceae</taxon>
        <taxon>Thermincola</taxon>
    </lineage>
</organism>
<evidence type="ECO:0000259" key="1">
    <source>
        <dbReference type="PROSITE" id="PS51186"/>
    </source>
</evidence>
<gene>
    <name evidence="2" type="ordered locus">TherJR_1853</name>
</gene>
<dbReference type="InterPro" id="IPR000182">
    <property type="entry name" value="GNAT_dom"/>
</dbReference>
<dbReference type="PROSITE" id="PS51186">
    <property type="entry name" value="GNAT"/>
    <property type="match status" value="1"/>
</dbReference>
<name>D5X7Y2_THEPJ</name>
<dbReference type="HOGENOM" id="CLU_013985_19_1_9"/>
<dbReference type="RefSeq" id="WP_013120714.1">
    <property type="nucleotide sequence ID" value="NC_014152.1"/>
</dbReference>
<dbReference type="Proteomes" id="UP000002377">
    <property type="component" value="Chromosome"/>
</dbReference>
<dbReference type="PANTHER" id="PTHR43072:SF60">
    <property type="entry name" value="L-2,4-DIAMINOBUTYRIC ACID ACETYLTRANSFERASE"/>
    <property type="match status" value="1"/>
</dbReference>
<dbReference type="KEGG" id="tjr:TherJR_1853"/>
<reference evidence="2 3" key="1">
    <citation type="submission" date="2010-05" db="EMBL/GenBank/DDBJ databases">
        <title>Complete sequence of Thermincola sp. JR.</title>
        <authorList>
            <consortium name="US DOE Joint Genome Institute"/>
            <person name="Lucas S."/>
            <person name="Copeland A."/>
            <person name="Lapidus A."/>
            <person name="Cheng J.-F."/>
            <person name="Bruce D."/>
            <person name="Goodwin L."/>
            <person name="Pitluck S."/>
            <person name="Chertkov O."/>
            <person name="Detter J.C."/>
            <person name="Han C."/>
            <person name="Tapia R."/>
            <person name="Land M."/>
            <person name="Hauser L."/>
            <person name="Kyrpides N."/>
            <person name="Mikhailova N."/>
            <person name="Hazen T.C."/>
            <person name="Woyke T."/>
        </authorList>
    </citation>
    <scope>NUCLEOTIDE SEQUENCE [LARGE SCALE GENOMIC DNA]</scope>
    <source>
        <strain evidence="2 3">JR</strain>
    </source>
</reference>
<dbReference type="OrthoDB" id="9790865at2"/>
<dbReference type="AlphaFoldDB" id="D5X7Y2"/>
<dbReference type="STRING" id="635013.TherJR_1853"/>
<feature type="domain" description="N-acetyltransferase" evidence="1">
    <location>
        <begin position="11"/>
        <end position="174"/>
    </location>
</feature>
<sequence>MSLPFYSEYPFVIRPATTNDLTDIAYVITRIAREENSLGAEPMLTQEPATITMLEKMRERPHCWLVALVDNKIIGIACAVKFFETGNSGSTAVLGIGVLKEHRNRSVGSALIHRVIEWCISNNISKIRLTVWEHNNAALQLYKKFGFKPVQKKKTAFPAKGCLVDEIIMEKQIV</sequence>
<proteinExistence type="predicted"/>
<dbReference type="eggNOG" id="COG0456">
    <property type="taxonomic scope" value="Bacteria"/>
</dbReference>
<dbReference type="Pfam" id="PF00583">
    <property type="entry name" value="Acetyltransf_1"/>
    <property type="match status" value="1"/>
</dbReference>
<dbReference type="CDD" id="cd04301">
    <property type="entry name" value="NAT_SF"/>
    <property type="match status" value="1"/>
</dbReference>
<evidence type="ECO:0000313" key="2">
    <source>
        <dbReference type="EMBL" id="ADG82702.1"/>
    </source>
</evidence>
<keyword evidence="3" id="KW-1185">Reference proteome</keyword>
<dbReference type="Gene3D" id="3.40.630.30">
    <property type="match status" value="1"/>
</dbReference>
<protein>
    <submittedName>
        <fullName evidence="2">GCN5-related N-acetyltransferase</fullName>
    </submittedName>
</protein>
<dbReference type="EMBL" id="CP002028">
    <property type="protein sequence ID" value="ADG82702.1"/>
    <property type="molecule type" value="Genomic_DNA"/>
</dbReference>
<dbReference type="SUPFAM" id="SSF55729">
    <property type="entry name" value="Acyl-CoA N-acyltransferases (Nat)"/>
    <property type="match status" value="1"/>
</dbReference>
<dbReference type="InterPro" id="IPR016181">
    <property type="entry name" value="Acyl_CoA_acyltransferase"/>
</dbReference>
<dbReference type="PANTHER" id="PTHR43072">
    <property type="entry name" value="N-ACETYLTRANSFERASE"/>
    <property type="match status" value="1"/>
</dbReference>
<dbReference type="GO" id="GO:0016747">
    <property type="term" value="F:acyltransferase activity, transferring groups other than amino-acyl groups"/>
    <property type="evidence" value="ECO:0007669"/>
    <property type="project" value="InterPro"/>
</dbReference>
<accession>D5X7Y2</accession>
<keyword evidence="2" id="KW-0808">Transferase</keyword>
<evidence type="ECO:0000313" key="3">
    <source>
        <dbReference type="Proteomes" id="UP000002377"/>
    </source>
</evidence>